<feature type="compositionally biased region" description="Polar residues" evidence="1">
    <location>
        <begin position="43"/>
        <end position="56"/>
    </location>
</feature>
<keyword evidence="5" id="KW-1185">Reference proteome</keyword>
<dbReference type="AlphaFoldDB" id="A0A672NF88"/>
<dbReference type="InterPro" id="IPR036364">
    <property type="entry name" value="SEA_dom_sf"/>
</dbReference>
<feature type="compositionally biased region" description="Low complexity" evidence="1">
    <location>
        <begin position="57"/>
        <end position="66"/>
    </location>
</feature>
<reference evidence="4" key="1">
    <citation type="submission" date="2025-08" db="UniProtKB">
        <authorList>
            <consortium name="Ensembl"/>
        </authorList>
    </citation>
    <scope>IDENTIFICATION</scope>
</reference>
<dbReference type="Ensembl" id="ENSSGRT00000052668.1">
    <property type="protein sequence ID" value="ENSSGRP00000049294.1"/>
    <property type="gene ID" value="ENSSGRG00000026188.1"/>
</dbReference>
<dbReference type="SUPFAM" id="SSF82671">
    <property type="entry name" value="SEA domain"/>
    <property type="match status" value="1"/>
</dbReference>
<proteinExistence type="predicted"/>
<feature type="region of interest" description="Disordered" evidence="1">
    <location>
        <begin position="85"/>
        <end position="110"/>
    </location>
</feature>
<accession>A0A672NF88</accession>
<feature type="chain" id="PRO_5025417531" description="SEA domain-containing protein" evidence="2">
    <location>
        <begin position="24"/>
        <end position="379"/>
    </location>
</feature>
<dbReference type="OMA" id="FKMQQKF"/>
<dbReference type="SMART" id="SM00200">
    <property type="entry name" value="SEA"/>
    <property type="match status" value="2"/>
</dbReference>
<protein>
    <recommendedName>
        <fullName evidence="3">SEA domain-containing protein</fullName>
    </recommendedName>
</protein>
<sequence length="379" mass="40126">MEWRIIVPVLCLIGILHVRGNAAQSNSNTSTINHNIITEGTTNSTANANQTESTNPNATVSQTASSNATATATVSQTASSNATATATASQTASSNTNATTNPSATATIPTPANTASLNLVFKLTQTFKAVFSDLNNPETKQLADEITNAFTPVYRKRFANFRRMFIRKFSAGSVVTDSVLEFDNTNASPNLTEVKNTFVDAITAGGFNFTVDNTSISVSDITTTNATTQATTIVSTTAGFNLSDYNVTFTMNETFSSELSNISSSRAVALAKNITAQFDGVFKKLFTNFVRSLIWRFRNGSIIVDALLGFDKTGSSPTAAEVVKVIVASAKNGTFTFTVNSLSVTDPSGVTANRSPVLASMMTALWMTLASLVVSAVMH</sequence>
<keyword evidence="2" id="KW-0732">Signal</keyword>
<reference evidence="4" key="2">
    <citation type="submission" date="2025-09" db="UniProtKB">
        <authorList>
            <consortium name="Ensembl"/>
        </authorList>
    </citation>
    <scope>IDENTIFICATION</scope>
</reference>
<feature type="region of interest" description="Disordered" evidence="1">
    <location>
        <begin position="43"/>
        <end position="66"/>
    </location>
</feature>
<evidence type="ECO:0000256" key="2">
    <source>
        <dbReference type="SAM" id="SignalP"/>
    </source>
</evidence>
<organism evidence="4 5">
    <name type="scientific">Sinocyclocheilus grahami</name>
    <name type="common">Dianchi golden-line fish</name>
    <name type="synonym">Barbus grahami</name>
    <dbReference type="NCBI Taxonomy" id="75366"/>
    <lineage>
        <taxon>Eukaryota</taxon>
        <taxon>Metazoa</taxon>
        <taxon>Chordata</taxon>
        <taxon>Craniata</taxon>
        <taxon>Vertebrata</taxon>
        <taxon>Euteleostomi</taxon>
        <taxon>Actinopterygii</taxon>
        <taxon>Neopterygii</taxon>
        <taxon>Teleostei</taxon>
        <taxon>Ostariophysi</taxon>
        <taxon>Cypriniformes</taxon>
        <taxon>Cyprinidae</taxon>
        <taxon>Cyprininae</taxon>
        <taxon>Sinocyclocheilus</taxon>
    </lineage>
</organism>
<dbReference type="Gene3D" id="3.30.70.960">
    <property type="entry name" value="SEA domain"/>
    <property type="match status" value="1"/>
</dbReference>
<dbReference type="OrthoDB" id="8965174at2759"/>
<dbReference type="GeneID" id="107603016"/>
<dbReference type="KEGG" id="sgh:107603016"/>
<dbReference type="InterPro" id="IPR000082">
    <property type="entry name" value="SEA_dom"/>
</dbReference>
<evidence type="ECO:0000259" key="3">
    <source>
        <dbReference type="PROSITE" id="PS50024"/>
    </source>
</evidence>
<name>A0A672NF88_SINGR</name>
<evidence type="ECO:0000256" key="1">
    <source>
        <dbReference type="SAM" id="MobiDB-lite"/>
    </source>
</evidence>
<dbReference type="InParanoid" id="A0A672NF88"/>
<feature type="domain" description="SEA" evidence="3">
    <location>
        <begin position="113"/>
        <end position="223"/>
    </location>
</feature>
<feature type="domain" description="SEA" evidence="3">
    <location>
        <begin position="241"/>
        <end position="349"/>
    </location>
</feature>
<evidence type="ECO:0000313" key="5">
    <source>
        <dbReference type="Proteomes" id="UP000472262"/>
    </source>
</evidence>
<gene>
    <name evidence="4" type="primary">zgc:111983</name>
</gene>
<dbReference type="Pfam" id="PF01390">
    <property type="entry name" value="SEA"/>
    <property type="match status" value="2"/>
</dbReference>
<dbReference type="PROSITE" id="PS50024">
    <property type="entry name" value="SEA"/>
    <property type="match status" value="2"/>
</dbReference>
<feature type="signal peptide" evidence="2">
    <location>
        <begin position="1"/>
        <end position="23"/>
    </location>
</feature>
<evidence type="ECO:0000313" key="4">
    <source>
        <dbReference type="Ensembl" id="ENSSGRP00000049294.1"/>
    </source>
</evidence>
<dbReference type="Proteomes" id="UP000472262">
    <property type="component" value="Unassembled WGS sequence"/>
</dbReference>